<dbReference type="InterPro" id="IPR001680">
    <property type="entry name" value="WD40_rpt"/>
</dbReference>
<evidence type="ECO:0000256" key="3">
    <source>
        <dbReference type="ARBA" id="ARBA00022490"/>
    </source>
</evidence>
<dbReference type="SMART" id="SM00320">
    <property type="entry name" value="WD40"/>
    <property type="match status" value="7"/>
</dbReference>
<dbReference type="InterPro" id="IPR020472">
    <property type="entry name" value="WD40_PAC1"/>
</dbReference>
<dbReference type="EMBL" id="OB660815">
    <property type="protein sequence ID" value="CAD7226380.1"/>
    <property type="molecule type" value="Genomic_DNA"/>
</dbReference>
<dbReference type="Gene3D" id="2.130.10.10">
    <property type="entry name" value="YVTN repeat-like/Quinoprotein amine dehydrogenase"/>
    <property type="match status" value="3"/>
</dbReference>
<dbReference type="PANTHER" id="PTHR19855:SF12">
    <property type="entry name" value="WD REPEAT-CONTAINING PROTEIN 37"/>
    <property type="match status" value="1"/>
</dbReference>
<evidence type="ECO:0000256" key="4">
    <source>
        <dbReference type="ARBA" id="ARBA00022574"/>
    </source>
</evidence>
<keyword evidence="6" id="KW-0539">Nucleus</keyword>
<dbReference type="InterPro" id="IPR019775">
    <property type="entry name" value="WD40_repeat_CS"/>
</dbReference>
<name>A0A7R8W7I4_9CRUS</name>
<gene>
    <name evidence="9" type="ORF">CTOB1V02_LOCUS4298</name>
</gene>
<keyword evidence="5" id="KW-0677">Repeat</keyword>
<comment type="subcellular location">
    <subcellularLocation>
        <location evidence="2">Cytoplasm</location>
    </subcellularLocation>
    <subcellularLocation>
        <location evidence="1">Nucleus</location>
    </subcellularLocation>
</comment>
<evidence type="ECO:0000256" key="7">
    <source>
        <dbReference type="ARBA" id="ARBA00040954"/>
    </source>
</evidence>
<dbReference type="PANTHER" id="PTHR19855">
    <property type="entry name" value="WD40 REPEAT PROTEIN 12, 37"/>
    <property type="match status" value="1"/>
</dbReference>
<dbReference type="AlphaFoldDB" id="A0A7R8W7I4"/>
<dbReference type="GO" id="GO:0005634">
    <property type="term" value="C:nucleus"/>
    <property type="evidence" value="ECO:0007669"/>
    <property type="project" value="UniProtKB-SubCell"/>
</dbReference>
<dbReference type="InterPro" id="IPR036322">
    <property type="entry name" value="WD40_repeat_dom_sf"/>
</dbReference>
<accession>A0A7R8W7I4</accession>
<evidence type="ECO:0000313" key="9">
    <source>
        <dbReference type="EMBL" id="CAD7226380.1"/>
    </source>
</evidence>
<keyword evidence="4" id="KW-0853">WD repeat</keyword>
<feature type="compositionally biased region" description="Acidic residues" evidence="8">
    <location>
        <begin position="99"/>
        <end position="110"/>
    </location>
</feature>
<evidence type="ECO:0000256" key="8">
    <source>
        <dbReference type="SAM" id="MobiDB-lite"/>
    </source>
</evidence>
<evidence type="ECO:0000256" key="2">
    <source>
        <dbReference type="ARBA" id="ARBA00004496"/>
    </source>
</evidence>
<dbReference type="PROSITE" id="PS00678">
    <property type="entry name" value="WD_REPEATS_1"/>
    <property type="match status" value="1"/>
</dbReference>
<keyword evidence="3" id="KW-0963">Cytoplasm</keyword>
<organism evidence="9">
    <name type="scientific">Cyprideis torosa</name>
    <dbReference type="NCBI Taxonomy" id="163714"/>
    <lineage>
        <taxon>Eukaryota</taxon>
        <taxon>Metazoa</taxon>
        <taxon>Ecdysozoa</taxon>
        <taxon>Arthropoda</taxon>
        <taxon>Crustacea</taxon>
        <taxon>Oligostraca</taxon>
        <taxon>Ostracoda</taxon>
        <taxon>Podocopa</taxon>
        <taxon>Podocopida</taxon>
        <taxon>Cytherocopina</taxon>
        <taxon>Cytheroidea</taxon>
        <taxon>Cytherideidae</taxon>
        <taxon>Cyprideis</taxon>
    </lineage>
</organism>
<protein>
    <recommendedName>
        <fullName evidence="7">WD repeat-containing protein 37</fullName>
    </recommendedName>
</protein>
<evidence type="ECO:0000256" key="1">
    <source>
        <dbReference type="ARBA" id="ARBA00004123"/>
    </source>
</evidence>
<dbReference type="Pfam" id="PF00400">
    <property type="entry name" value="WD40"/>
    <property type="match status" value="4"/>
</dbReference>
<feature type="compositionally biased region" description="Gly residues" evidence="8">
    <location>
        <begin position="122"/>
        <end position="134"/>
    </location>
</feature>
<dbReference type="OrthoDB" id="9984207at2759"/>
<proteinExistence type="predicted"/>
<sequence length="363" mass="39455">MVREYADHKDGLWDIAVTSGSGSVRTRSGLVGSACADMRAVIWDVEIGRILAQYTGHSGSVNSIRFMPGGGGEVLLTGSGDRTAHLWKLPAEHQRQISSEEELEQSDEDTLQSQTQGLLPSGPGGTSGSFGMGSGPGATVSNPLLVLRGHSGVVVAVDAFSQTSFDEGKILTASWDRTANLYDGNTGDIITSLLGHDGELTYVRVHPNQRLAVTASKDTTFRLWDFRESIHSVSVFQGHTDAVNSAVFTQEDKVVSGSEDRTVKVWDLRNMRSPVAAIQLDSAVNRLAVNGSGVIAIPHDNRHIRLYDTQGNRLARLPRNDRTGHRRMVTAAVWAEDPEMTPNLFTSAFDRRICGWKVTFPKD</sequence>
<feature type="region of interest" description="Disordered" evidence="8">
    <location>
        <begin position="92"/>
        <end position="134"/>
    </location>
</feature>
<dbReference type="SUPFAM" id="SSF50978">
    <property type="entry name" value="WD40 repeat-like"/>
    <property type="match status" value="1"/>
</dbReference>
<dbReference type="PROSITE" id="PS50294">
    <property type="entry name" value="WD_REPEATS_REGION"/>
    <property type="match status" value="3"/>
</dbReference>
<evidence type="ECO:0000256" key="5">
    <source>
        <dbReference type="ARBA" id="ARBA00022737"/>
    </source>
</evidence>
<reference evidence="9" key="1">
    <citation type="submission" date="2020-11" db="EMBL/GenBank/DDBJ databases">
        <authorList>
            <person name="Tran Van P."/>
        </authorList>
    </citation>
    <scope>NUCLEOTIDE SEQUENCE</scope>
</reference>
<evidence type="ECO:0000256" key="6">
    <source>
        <dbReference type="ARBA" id="ARBA00023242"/>
    </source>
</evidence>
<dbReference type="GO" id="GO:0005737">
    <property type="term" value="C:cytoplasm"/>
    <property type="evidence" value="ECO:0007669"/>
    <property type="project" value="UniProtKB-SubCell"/>
</dbReference>
<dbReference type="PRINTS" id="PR00320">
    <property type="entry name" value="GPROTEINBRPT"/>
</dbReference>
<dbReference type="PROSITE" id="PS50082">
    <property type="entry name" value="WD_REPEATS_2"/>
    <property type="match status" value="3"/>
</dbReference>
<dbReference type="InterPro" id="IPR015943">
    <property type="entry name" value="WD40/YVTN_repeat-like_dom_sf"/>
</dbReference>